<organism evidence="14 15">
    <name type="scientific">Diplodia intermedia</name>
    <dbReference type="NCBI Taxonomy" id="856260"/>
    <lineage>
        <taxon>Eukaryota</taxon>
        <taxon>Fungi</taxon>
        <taxon>Dikarya</taxon>
        <taxon>Ascomycota</taxon>
        <taxon>Pezizomycotina</taxon>
        <taxon>Dothideomycetes</taxon>
        <taxon>Dothideomycetes incertae sedis</taxon>
        <taxon>Botryosphaeriales</taxon>
        <taxon>Botryosphaeriaceae</taxon>
        <taxon>Diplodia</taxon>
    </lineage>
</organism>
<dbReference type="Gene3D" id="2.60.40.1180">
    <property type="entry name" value="Golgi alpha-mannosidase II"/>
    <property type="match status" value="2"/>
</dbReference>
<dbReference type="InterPro" id="IPR025887">
    <property type="entry name" value="Glyco_hydro_31_N_dom"/>
</dbReference>
<evidence type="ECO:0000256" key="10">
    <source>
        <dbReference type="SAM" id="SignalP"/>
    </source>
</evidence>
<proteinExistence type="inferred from homology"/>
<dbReference type="SUPFAM" id="SSF74650">
    <property type="entry name" value="Galactose mutarotase-like"/>
    <property type="match status" value="1"/>
</dbReference>
<evidence type="ECO:0000256" key="8">
    <source>
        <dbReference type="RuleBase" id="RU361185"/>
    </source>
</evidence>
<evidence type="ECO:0000313" key="14">
    <source>
        <dbReference type="EMBL" id="KAL1647762.1"/>
    </source>
</evidence>
<dbReference type="Pfam" id="PF01055">
    <property type="entry name" value="Glyco_hydro_31_2nd"/>
    <property type="match status" value="1"/>
</dbReference>
<evidence type="ECO:0000313" key="15">
    <source>
        <dbReference type="Proteomes" id="UP001521184"/>
    </source>
</evidence>
<evidence type="ECO:0000256" key="2">
    <source>
        <dbReference type="ARBA" id="ARBA00007806"/>
    </source>
</evidence>
<protein>
    <recommendedName>
        <fullName evidence="3">alpha-glucosidase</fullName>
        <ecNumber evidence="3">3.2.1.20</ecNumber>
    </recommendedName>
    <alternativeName>
        <fullName evidence="7">Maltase</fullName>
    </alternativeName>
</protein>
<evidence type="ECO:0000256" key="5">
    <source>
        <dbReference type="ARBA" id="ARBA00023180"/>
    </source>
</evidence>
<sequence length="1020" mass="111321">MAPLPLPGRQAWLYSVLTAASLAQAQSSLSSSAGGDGLSASTTPTSTESVATATIPTTPVTYSPMFTVPASADVGQPLIANVFDPEAVDAQSVCPGYKASDVKRCANGFSATLNLGGKACNVYGTDVDTLNLTVQYQNADRLSINISPANIDAMNSSWYILPEELVPRPAVEFDANSTAKDNDFEVAWTNDPTFSFNVTRRSTGDVVFNTEGSVLVYEDQFIEFVTSMPKEYNIYGLGEHIHGLRLGTNFTATIYNADAGDPIDDNIYGTHPFYLDTRYFEVDSVTGNLTYMANSSAATSNSSYVSYSHGVFLRNAHGQEILMRPENVTWRTLGGSIDLFFFDGPTQPEVTKQYQYGAIGLPAMQQYYTFGYHQCRWGYANWSQFEEVVNNFIKFEIPLENMWLDIDYMQQHRDFTTDPNTFPLEEGVEVLKRLHDGGRHFIPIVDSAVYIPNPDNKTDAYDPYTRGNESGVFLKNPDGSEYIGAVWPGYTVFPDWLVNTSVPWWSDELVRWHKEVAFDGIWIDMSEVSSFCVGSCGSGNLSLNPVHPSFALPGEPGNIDYGYPEGFEITNATEAASAAAASSSQAAATASTASSSASTSYLRTTPTPGVRNINYPPYVIDNVQGDLAVHAVSPNATHFNGVQEYDVHNLFGYGILNATYHGLLDVFPGKRPFIIGRSTFAGSGKWAGHWGGDNYSKWAYMYFSIPQALSFGLFGIPMFGVDTCGFANNAGEELCNRWMQLSAFFPFYRNHNTLASKPQEPYVWSSVIDASKKAMAIRYALLPYMYTLFHAAHTTGSTVMRALAWEFPNDPSLANLDNQFLLGPSILVTPVLSPNVTTVRGVFPGIASGEKWYDWYTQKVIDAKPGENKTLDAPLGHINVFVRGGSVLPMQEPRLTTREARKTPWALLVALGANGTASGSLYVDDGESVRPNATRNVDFVVPAGGNKLVVSGKGTYRDGNSLANVTVLGVGSEPKAVMVNEKSVAEGKRCWDGANGVLKVTGLEEVVAGGAWDDDWTLSW</sequence>
<dbReference type="InterPro" id="IPR017853">
    <property type="entry name" value="GH"/>
</dbReference>
<comment type="similarity">
    <text evidence="2 8">Belongs to the glycosyl hydrolase 31 family.</text>
</comment>
<dbReference type="InterPro" id="IPR000322">
    <property type="entry name" value="Glyco_hydro_31_TIM"/>
</dbReference>
<dbReference type="PROSITE" id="PS00129">
    <property type="entry name" value="GLYCOSYL_HYDROL_F31_1"/>
    <property type="match status" value="1"/>
</dbReference>
<keyword evidence="10" id="KW-0732">Signal</keyword>
<dbReference type="Gene3D" id="3.20.20.80">
    <property type="entry name" value="Glycosidases"/>
    <property type="match status" value="2"/>
</dbReference>
<feature type="domain" description="Glycoside hydrolase family 31 TIM barrel" evidence="11">
    <location>
        <begin position="362"/>
        <end position="788"/>
    </location>
</feature>
<name>A0ABR3TZH5_9PEZI</name>
<feature type="region of interest" description="Disordered" evidence="9">
    <location>
        <begin position="31"/>
        <end position="51"/>
    </location>
</feature>
<evidence type="ECO:0000256" key="7">
    <source>
        <dbReference type="ARBA" id="ARBA00041343"/>
    </source>
</evidence>
<evidence type="ECO:0000256" key="3">
    <source>
        <dbReference type="ARBA" id="ARBA00012741"/>
    </source>
</evidence>
<feature type="signal peptide" evidence="10">
    <location>
        <begin position="1"/>
        <end position="25"/>
    </location>
</feature>
<dbReference type="Pfam" id="PF13802">
    <property type="entry name" value="Gal_mutarotas_2"/>
    <property type="match status" value="1"/>
</dbReference>
<gene>
    <name evidence="14" type="ORF">SLS58_002563</name>
</gene>
<evidence type="ECO:0000259" key="12">
    <source>
        <dbReference type="Pfam" id="PF13802"/>
    </source>
</evidence>
<keyword evidence="15" id="KW-1185">Reference proteome</keyword>
<evidence type="ECO:0000256" key="1">
    <source>
        <dbReference type="ARBA" id="ARBA00001657"/>
    </source>
</evidence>
<evidence type="ECO:0000256" key="6">
    <source>
        <dbReference type="ARBA" id="ARBA00023295"/>
    </source>
</evidence>
<evidence type="ECO:0000259" key="11">
    <source>
        <dbReference type="Pfam" id="PF01055"/>
    </source>
</evidence>
<evidence type="ECO:0000256" key="9">
    <source>
        <dbReference type="SAM" id="MobiDB-lite"/>
    </source>
</evidence>
<dbReference type="InterPro" id="IPR011013">
    <property type="entry name" value="Gal_mutarotase_sf_dom"/>
</dbReference>
<keyword evidence="4 8" id="KW-0378">Hydrolase</keyword>
<dbReference type="Pfam" id="PF21365">
    <property type="entry name" value="Glyco_hydro_31_3rd"/>
    <property type="match status" value="1"/>
</dbReference>
<accession>A0ABR3TZH5</accession>
<keyword evidence="5" id="KW-0325">Glycoprotein</keyword>
<feature type="domain" description="Glycoside hydrolase family 31 N-terminal" evidence="12">
    <location>
        <begin position="175"/>
        <end position="278"/>
    </location>
</feature>
<dbReference type="EMBL" id="JAKEKT020000011">
    <property type="protein sequence ID" value="KAL1647762.1"/>
    <property type="molecule type" value="Genomic_DNA"/>
</dbReference>
<dbReference type="Gene3D" id="2.60.40.1760">
    <property type="entry name" value="glycosyl hydrolase (family 31)"/>
    <property type="match status" value="1"/>
</dbReference>
<feature type="domain" description="Glycosyl hydrolase family 31 C-terminal" evidence="13">
    <location>
        <begin position="796"/>
        <end position="888"/>
    </location>
</feature>
<comment type="catalytic activity">
    <reaction evidence="1">
        <text>Hydrolysis of terminal, non-reducing (1-&gt;4)-linked alpha-D-glucose residues with release of alpha-D-glucose.</text>
        <dbReference type="EC" id="3.2.1.20"/>
    </reaction>
</comment>
<dbReference type="CDD" id="cd06602">
    <property type="entry name" value="GH31_MGAM_SI_GAA"/>
    <property type="match status" value="1"/>
</dbReference>
<dbReference type="EC" id="3.2.1.20" evidence="3"/>
<evidence type="ECO:0000256" key="4">
    <source>
        <dbReference type="ARBA" id="ARBA00022801"/>
    </source>
</evidence>
<dbReference type="InterPro" id="IPR030458">
    <property type="entry name" value="Glyco_hydro_31_AS"/>
</dbReference>
<dbReference type="InterPro" id="IPR013780">
    <property type="entry name" value="Glyco_hydro_b"/>
</dbReference>
<dbReference type="PANTHER" id="PTHR22762">
    <property type="entry name" value="ALPHA-GLUCOSIDASE"/>
    <property type="match status" value="1"/>
</dbReference>
<feature type="chain" id="PRO_5047129170" description="alpha-glucosidase" evidence="10">
    <location>
        <begin position="26"/>
        <end position="1020"/>
    </location>
</feature>
<dbReference type="InterPro" id="IPR048395">
    <property type="entry name" value="Glyco_hydro_31_C"/>
</dbReference>
<reference evidence="14 15" key="1">
    <citation type="journal article" date="2023" name="Plant Dis.">
        <title>First Report of Diplodia intermedia Causing Canker and Dieback Diseases on Apple Trees in Canada.</title>
        <authorList>
            <person name="Ellouze W."/>
            <person name="Ilyukhin E."/>
            <person name="Sulman M."/>
            <person name="Ali S."/>
        </authorList>
    </citation>
    <scope>NUCLEOTIDE SEQUENCE [LARGE SCALE GENOMIC DNA]</scope>
    <source>
        <strain evidence="14 15">M45-28</strain>
    </source>
</reference>
<comment type="caution">
    <text evidence="14">The sequence shown here is derived from an EMBL/GenBank/DDBJ whole genome shotgun (WGS) entry which is preliminary data.</text>
</comment>
<keyword evidence="6 8" id="KW-0326">Glycosidase</keyword>
<dbReference type="SUPFAM" id="SSF51445">
    <property type="entry name" value="(Trans)glycosidases"/>
    <property type="match status" value="1"/>
</dbReference>
<dbReference type="SUPFAM" id="SSF51011">
    <property type="entry name" value="Glycosyl hydrolase domain"/>
    <property type="match status" value="1"/>
</dbReference>
<dbReference type="CDD" id="cd14752">
    <property type="entry name" value="GH31_N"/>
    <property type="match status" value="1"/>
</dbReference>
<feature type="compositionally biased region" description="Low complexity" evidence="9">
    <location>
        <begin position="31"/>
        <end position="41"/>
    </location>
</feature>
<dbReference type="Proteomes" id="UP001521184">
    <property type="component" value="Unassembled WGS sequence"/>
</dbReference>
<evidence type="ECO:0000259" key="13">
    <source>
        <dbReference type="Pfam" id="PF21365"/>
    </source>
</evidence>
<dbReference type="PANTHER" id="PTHR22762:SF133">
    <property type="entry name" value="P-TYPE DOMAIN-CONTAINING PROTEIN"/>
    <property type="match status" value="1"/>
</dbReference>